<dbReference type="PANTHER" id="PTHR43077">
    <property type="entry name" value="TRANSPORT PERMEASE YVFS-RELATED"/>
    <property type="match status" value="1"/>
</dbReference>
<feature type="transmembrane region" description="Helical" evidence="5">
    <location>
        <begin position="242"/>
        <end position="259"/>
    </location>
</feature>
<feature type="transmembrane region" description="Helical" evidence="5">
    <location>
        <begin position="20"/>
        <end position="38"/>
    </location>
</feature>
<feature type="transmembrane region" description="Helical" evidence="5">
    <location>
        <begin position="305"/>
        <end position="327"/>
    </location>
</feature>
<gene>
    <name evidence="6" type="ORF">GA0070603_3143</name>
</gene>
<evidence type="ECO:0000256" key="2">
    <source>
        <dbReference type="ARBA" id="ARBA00022692"/>
    </source>
</evidence>
<sequence>MDEAQRNLPVRDWLPRTAALLLGTLALATAFIAAYVGALHQPTPRDVPVGVVLGDQRAQAVMAAVRQRTDKIEPIEYDDPGAADDGLTSRKVYGVLTSGPDNGLRLTTASASAPAAAELVTQVLGQAARQANLPIQVTDEVPVESTDPRGLVPFYLAVGYVLGGYLASTALGLRTGTAPVSLPRAGLRVAALAVYSVVLGIVGATVVGPVLDVWHHDIPAVAAVGALAVFAAAMVASAVQAWLGLLGTGIVILLLVVLGNPGSGGIYAPEFLPAWLRGMHRWNVPGLATDLIKSAVYFDRRSTGWALSGLTIWTLLGILGLVTATVFRAHRRAARARARPDAPDAPAAHG</sequence>
<evidence type="ECO:0000256" key="4">
    <source>
        <dbReference type="ARBA" id="ARBA00023136"/>
    </source>
</evidence>
<reference evidence="7" key="1">
    <citation type="submission" date="2016-06" db="EMBL/GenBank/DDBJ databases">
        <authorList>
            <person name="Varghese N."/>
            <person name="Submissions Spin"/>
        </authorList>
    </citation>
    <scope>NUCLEOTIDE SEQUENCE [LARGE SCALE GENOMIC DNA]</scope>
    <source>
        <strain evidence="7">DSM 44151</strain>
    </source>
</reference>
<dbReference type="PANTHER" id="PTHR43077:SF5">
    <property type="entry name" value="PHAGE INFECTION PROTEIN"/>
    <property type="match status" value="1"/>
</dbReference>
<dbReference type="AlphaFoldDB" id="A0A1C6V4D8"/>
<keyword evidence="7" id="KW-1185">Reference proteome</keyword>
<keyword evidence="3 5" id="KW-1133">Transmembrane helix</keyword>
<keyword evidence="4 5" id="KW-0472">Membrane</keyword>
<dbReference type="OrthoDB" id="3217869at2"/>
<dbReference type="InterPro" id="IPR051328">
    <property type="entry name" value="T7SS_ABC-Transporter"/>
</dbReference>
<evidence type="ECO:0000256" key="5">
    <source>
        <dbReference type="SAM" id="Phobius"/>
    </source>
</evidence>
<evidence type="ECO:0000313" key="7">
    <source>
        <dbReference type="Proteomes" id="UP000198605"/>
    </source>
</evidence>
<evidence type="ECO:0008006" key="8">
    <source>
        <dbReference type="Google" id="ProtNLM"/>
    </source>
</evidence>
<organism evidence="6 7">
    <name type="scientific">Micromonospora chersina</name>
    <dbReference type="NCBI Taxonomy" id="47854"/>
    <lineage>
        <taxon>Bacteria</taxon>
        <taxon>Bacillati</taxon>
        <taxon>Actinomycetota</taxon>
        <taxon>Actinomycetes</taxon>
        <taxon>Micromonosporales</taxon>
        <taxon>Micromonosporaceae</taxon>
        <taxon>Micromonospora</taxon>
    </lineage>
</organism>
<evidence type="ECO:0000256" key="1">
    <source>
        <dbReference type="ARBA" id="ARBA00004141"/>
    </source>
</evidence>
<dbReference type="RefSeq" id="WP_091313936.1">
    <property type="nucleotide sequence ID" value="NZ_FMIB01000002.1"/>
</dbReference>
<dbReference type="GO" id="GO:0016020">
    <property type="term" value="C:membrane"/>
    <property type="evidence" value="ECO:0007669"/>
    <property type="project" value="UniProtKB-SubCell"/>
</dbReference>
<feature type="transmembrane region" description="Helical" evidence="5">
    <location>
        <begin position="185"/>
        <end position="206"/>
    </location>
</feature>
<dbReference type="Proteomes" id="UP000198605">
    <property type="component" value="Unassembled WGS sequence"/>
</dbReference>
<accession>A0A1C6V4D8</accession>
<dbReference type="EMBL" id="FMIB01000002">
    <property type="protein sequence ID" value="SCL61105.1"/>
    <property type="molecule type" value="Genomic_DNA"/>
</dbReference>
<dbReference type="GeneID" id="43279786"/>
<proteinExistence type="predicted"/>
<evidence type="ECO:0000256" key="3">
    <source>
        <dbReference type="ARBA" id="ARBA00022989"/>
    </source>
</evidence>
<dbReference type="STRING" id="47854.GA0070603_3143"/>
<comment type="subcellular location">
    <subcellularLocation>
        <location evidence="1">Membrane</location>
        <topology evidence="1">Multi-pass membrane protein</topology>
    </subcellularLocation>
</comment>
<name>A0A1C6V4D8_9ACTN</name>
<feature type="transmembrane region" description="Helical" evidence="5">
    <location>
        <begin position="218"/>
        <end position="235"/>
    </location>
</feature>
<evidence type="ECO:0000313" key="6">
    <source>
        <dbReference type="EMBL" id="SCL61105.1"/>
    </source>
</evidence>
<protein>
    <recommendedName>
        <fullName evidence="8">DUF3533 domain-containing protein</fullName>
    </recommendedName>
</protein>
<keyword evidence="2 5" id="KW-0812">Transmembrane</keyword>
<feature type="transmembrane region" description="Helical" evidence="5">
    <location>
        <begin position="152"/>
        <end position="173"/>
    </location>
</feature>